<organism evidence="1 2">
    <name type="scientific">Entomobacter blattae</name>
    <dbReference type="NCBI Taxonomy" id="2762277"/>
    <lineage>
        <taxon>Bacteria</taxon>
        <taxon>Pseudomonadati</taxon>
        <taxon>Pseudomonadota</taxon>
        <taxon>Alphaproteobacteria</taxon>
        <taxon>Acetobacterales</taxon>
        <taxon>Acetobacteraceae</taxon>
        <taxon>Entomobacter</taxon>
    </lineage>
</organism>
<protein>
    <submittedName>
        <fullName evidence="1">Uncharacterized protein</fullName>
    </submittedName>
</protein>
<dbReference type="Proteomes" id="UP000516349">
    <property type="component" value="Chromosome"/>
</dbReference>
<dbReference type="KEGG" id="ebla:JGUZn3_03410"/>
<gene>
    <name evidence="1" type="ORF">JGUZn3_03410</name>
</gene>
<dbReference type="AlphaFoldDB" id="A0A7H1NP88"/>
<reference evidence="1 2" key="1">
    <citation type="submission" date="2020-08" db="EMBL/GenBank/DDBJ databases">
        <title>Complete genome sequence of Entomobacter blattae G55GP.</title>
        <authorList>
            <person name="Poehlein A."/>
            <person name="Guzman J."/>
            <person name="Daniel R."/>
            <person name="Vilcinskas A."/>
        </authorList>
    </citation>
    <scope>NUCLEOTIDE SEQUENCE [LARGE SCALE GENOMIC DNA]</scope>
    <source>
        <strain evidence="1 2">G55GP</strain>
    </source>
</reference>
<sequence length="45" mass="5275">MVSLIWEDREVNITIIANLARITNKAIFRDIFGRNPKDDEMDKLV</sequence>
<dbReference type="EMBL" id="CP060244">
    <property type="protein sequence ID" value="QNT77598.1"/>
    <property type="molecule type" value="Genomic_DNA"/>
</dbReference>
<evidence type="ECO:0000313" key="1">
    <source>
        <dbReference type="EMBL" id="QNT77598.1"/>
    </source>
</evidence>
<dbReference type="RefSeq" id="WP_203414038.1">
    <property type="nucleotide sequence ID" value="NZ_CP060244.1"/>
</dbReference>
<evidence type="ECO:0000313" key="2">
    <source>
        <dbReference type="Proteomes" id="UP000516349"/>
    </source>
</evidence>
<proteinExistence type="predicted"/>
<name>A0A7H1NP88_9PROT</name>
<keyword evidence="2" id="KW-1185">Reference proteome</keyword>
<accession>A0A7H1NP88</accession>